<dbReference type="AlphaFoldDB" id="A0A4R8MH98"/>
<gene>
    <name evidence="1" type="ORF">DFQ06_0150</name>
</gene>
<proteinExistence type="predicted"/>
<name>A0A4R8MH98_9FLAO</name>
<accession>A0A4R8MH98</accession>
<dbReference type="EMBL" id="SORL01000002">
    <property type="protein sequence ID" value="TDY65330.1"/>
    <property type="molecule type" value="Genomic_DNA"/>
</dbReference>
<dbReference type="RefSeq" id="WP_133965462.1">
    <property type="nucleotide sequence ID" value="NZ_SORL01000002.1"/>
</dbReference>
<evidence type="ECO:0000313" key="1">
    <source>
        <dbReference type="EMBL" id="TDY65330.1"/>
    </source>
</evidence>
<sequence>MNEFDYSKKSKSNDSQSFKYPVSDNVYDFDYPIFCFKHLHKKYCLDKCDNRHKKEFITRLTKLTALGFEEINKSGRHQYGSEKIAKNSLSFKLPNFITDDVDFLYAFRYNGKKNPFLAYRRPNSAILHIIAIDYNFSAYNHG</sequence>
<evidence type="ECO:0000313" key="2">
    <source>
        <dbReference type="Proteomes" id="UP000294824"/>
    </source>
</evidence>
<keyword evidence="2" id="KW-1185">Reference proteome</keyword>
<protein>
    <submittedName>
        <fullName evidence="1">Uncharacterized protein</fullName>
    </submittedName>
</protein>
<reference evidence="1 2" key="1">
    <citation type="submission" date="2019-03" db="EMBL/GenBank/DDBJ databases">
        <title>Genomic Encyclopedia of Type Strains, Phase III (KMG-III): the genomes of soil and plant-associated and newly described type strains.</title>
        <authorList>
            <person name="Whitman W."/>
        </authorList>
    </citation>
    <scope>NUCLEOTIDE SEQUENCE [LARGE SCALE GENOMIC DNA]</scope>
    <source>
        <strain evidence="1 2">CECT 8301</strain>
    </source>
</reference>
<dbReference type="Proteomes" id="UP000294824">
    <property type="component" value="Unassembled WGS sequence"/>
</dbReference>
<organism evidence="1 2">
    <name type="scientific">Algibacter lectus</name>
    <dbReference type="NCBI Taxonomy" id="221126"/>
    <lineage>
        <taxon>Bacteria</taxon>
        <taxon>Pseudomonadati</taxon>
        <taxon>Bacteroidota</taxon>
        <taxon>Flavobacteriia</taxon>
        <taxon>Flavobacteriales</taxon>
        <taxon>Flavobacteriaceae</taxon>
        <taxon>Algibacter</taxon>
    </lineage>
</organism>
<comment type="caution">
    <text evidence="1">The sequence shown here is derived from an EMBL/GenBank/DDBJ whole genome shotgun (WGS) entry which is preliminary data.</text>
</comment>